<comment type="caution">
    <text evidence="2">The sequence shown here is derived from an EMBL/GenBank/DDBJ whole genome shotgun (WGS) entry which is preliminary data.</text>
</comment>
<proteinExistence type="predicted"/>
<dbReference type="RefSeq" id="WP_382372704.1">
    <property type="nucleotide sequence ID" value="NZ_JBHRZI010000011.1"/>
</dbReference>
<sequence length="40" mass="4228">MRIWEPAVWSAEPSGKGAADAGAGDRPATIATMLIKVRMD</sequence>
<evidence type="ECO:0000256" key="1">
    <source>
        <dbReference type="SAM" id="MobiDB-lite"/>
    </source>
</evidence>
<evidence type="ECO:0000313" key="2">
    <source>
        <dbReference type="EMBL" id="MFC3892392.1"/>
    </source>
</evidence>
<organism evidence="2 3">
    <name type="scientific">Lentzea rhizosphaerae</name>
    <dbReference type="NCBI Taxonomy" id="2041025"/>
    <lineage>
        <taxon>Bacteria</taxon>
        <taxon>Bacillati</taxon>
        <taxon>Actinomycetota</taxon>
        <taxon>Actinomycetes</taxon>
        <taxon>Pseudonocardiales</taxon>
        <taxon>Pseudonocardiaceae</taxon>
        <taxon>Lentzea</taxon>
    </lineage>
</organism>
<dbReference type="EMBL" id="JBHRZI010000011">
    <property type="protein sequence ID" value="MFC3892392.1"/>
    <property type="molecule type" value="Genomic_DNA"/>
</dbReference>
<protein>
    <submittedName>
        <fullName evidence="2">Uncharacterized protein</fullName>
    </submittedName>
</protein>
<gene>
    <name evidence="2" type="ORF">ACFOWZ_13000</name>
</gene>
<reference evidence="3" key="1">
    <citation type="journal article" date="2019" name="Int. J. Syst. Evol. Microbiol.">
        <title>The Global Catalogue of Microorganisms (GCM) 10K type strain sequencing project: providing services to taxonomists for standard genome sequencing and annotation.</title>
        <authorList>
            <consortium name="The Broad Institute Genomics Platform"/>
            <consortium name="The Broad Institute Genome Sequencing Center for Infectious Disease"/>
            <person name="Wu L."/>
            <person name="Ma J."/>
        </authorList>
    </citation>
    <scope>NUCLEOTIDE SEQUENCE [LARGE SCALE GENOMIC DNA]</scope>
    <source>
        <strain evidence="3">CGMCC 4.7405</strain>
    </source>
</reference>
<feature type="region of interest" description="Disordered" evidence="1">
    <location>
        <begin position="1"/>
        <end position="23"/>
    </location>
</feature>
<evidence type="ECO:0000313" key="3">
    <source>
        <dbReference type="Proteomes" id="UP001595690"/>
    </source>
</evidence>
<keyword evidence="3" id="KW-1185">Reference proteome</keyword>
<dbReference type="Proteomes" id="UP001595690">
    <property type="component" value="Unassembled WGS sequence"/>
</dbReference>
<name>A0ABV8BTY0_9PSEU</name>
<accession>A0ABV8BTY0</accession>